<dbReference type="Proteomes" id="UP001319882">
    <property type="component" value="Unassembled WGS sequence"/>
</dbReference>
<evidence type="ECO:0000313" key="2">
    <source>
        <dbReference type="Proteomes" id="UP001319882"/>
    </source>
</evidence>
<dbReference type="EMBL" id="WHVL01000003">
    <property type="protein sequence ID" value="MCB8889421.1"/>
    <property type="molecule type" value="Genomic_DNA"/>
</dbReference>
<accession>A0ABS8DSX3</accession>
<comment type="caution">
    <text evidence="1">The sequence shown here is derived from an EMBL/GenBank/DDBJ whole genome shotgun (WGS) entry which is preliminary data.</text>
</comment>
<dbReference type="RefSeq" id="WP_227390078.1">
    <property type="nucleotide sequence ID" value="NZ_JBHSCJ010000004.1"/>
</dbReference>
<protein>
    <submittedName>
        <fullName evidence="1">Uncharacterized protein</fullName>
    </submittedName>
</protein>
<proteinExistence type="predicted"/>
<dbReference type="InterPro" id="IPR058059">
    <property type="entry name" value="PA3496-like"/>
</dbReference>
<keyword evidence="2" id="KW-1185">Reference proteome</keyword>
<reference evidence="1 2" key="1">
    <citation type="journal article" date="2021" name="Sci. Rep.">
        <title>Genome analysis of a halophilic bacterium Halomonas malpeensis YU-PRIM-29(T) reveals its exopolysaccharide and pigment producing capabilities.</title>
        <authorList>
            <person name="Athmika"/>
            <person name="Ghate S.D."/>
            <person name="Arun A.B."/>
            <person name="Rao S.S."/>
            <person name="Kumar S.T.A."/>
            <person name="Kandiyil M.K."/>
            <person name="Saptami K."/>
            <person name="Rekha P.D."/>
        </authorList>
    </citation>
    <scope>NUCLEOTIDE SEQUENCE [LARGE SCALE GENOMIC DNA]</scope>
    <source>
        <strain evidence="2">prim 29</strain>
    </source>
</reference>
<dbReference type="NCBIfam" id="NF046101">
    <property type="entry name" value="PA3496_fam"/>
    <property type="match status" value="1"/>
</dbReference>
<organism evidence="1 2">
    <name type="scientific">Vreelandella malpeensis</name>
    <dbReference type="NCBI Taxonomy" id="1172368"/>
    <lineage>
        <taxon>Bacteria</taxon>
        <taxon>Pseudomonadati</taxon>
        <taxon>Pseudomonadota</taxon>
        <taxon>Gammaproteobacteria</taxon>
        <taxon>Oceanospirillales</taxon>
        <taxon>Halomonadaceae</taxon>
        <taxon>Vreelandella</taxon>
    </lineage>
</organism>
<evidence type="ECO:0000313" key="1">
    <source>
        <dbReference type="EMBL" id="MCB8889421.1"/>
    </source>
</evidence>
<name>A0ABS8DSX3_9GAMM</name>
<sequence length="72" mass="8393">MKNVERLTSVKSELLDILMGIEVTEHSQRQRSAAQRSLRARRGIERHRESLKLSRDIAWLAEDEETPEGELH</sequence>
<gene>
    <name evidence="1" type="ORF">GEV37_09880</name>
</gene>